<name>A0ABR3PWU9_9TREE</name>
<dbReference type="EMBL" id="JBBXJM010000005">
    <property type="protein sequence ID" value="KAL1406943.1"/>
    <property type="molecule type" value="Genomic_DNA"/>
</dbReference>
<dbReference type="GeneID" id="95987398"/>
<gene>
    <name evidence="1" type="ORF">Q8F55_006355</name>
</gene>
<evidence type="ECO:0000313" key="1">
    <source>
        <dbReference type="EMBL" id="KAL1406943.1"/>
    </source>
</evidence>
<sequence length="110" mass="12138">MSSTTHYPTPTLSIIVSPSGIAPVDGEELPRILGIAKRRGLDSDYTRYKLPSTYRPLPRAEGRRLNAAVADLNSRKETLSRHAESWKAQKEELSAVFDERGARGRTVTGS</sequence>
<dbReference type="Proteomes" id="UP001565368">
    <property type="component" value="Unassembled WGS sequence"/>
</dbReference>
<dbReference type="RefSeq" id="XP_069206887.1">
    <property type="nucleotide sequence ID" value="XM_069354816.1"/>
</dbReference>
<evidence type="ECO:0000313" key="2">
    <source>
        <dbReference type="Proteomes" id="UP001565368"/>
    </source>
</evidence>
<proteinExistence type="predicted"/>
<accession>A0ABR3PWU9</accession>
<organism evidence="1 2">
    <name type="scientific">Vanrija albida</name>
    <dbReference type="NCBI Taxonomy" id="181172"/>
    <lineage>
        <taxon>Eukaryota</taxon>
        <taxon>Fungi</taxon>
        <taxon>Dikarya</taxon>
        <taxon>Basidiomycota</taxon>
        <taxon>Agaricomycotina</taxon>
        <taxon>Tremellomycetes</taxon>
        <taxon>Trichosporonales</taxon>
        <taxon>Trichosporonaceae</taxon>
        <taxon>Vanrija</taxon>
    </lineage>
</organism>
<comment type="caution">
    <text evidence="1">The sequence shown here is derived from an EMBL/GenBank/DDBJ whole genome shotgun (WGS) entry which is preliminary data.</text>
</comment>
<keyword evidence="2" id="KW-1185">Reference proteome</keyword>
<reference evidence="1 2" key="1">
    <citation type="submission" date="2023-08" db="EMBL/GenBank/DDBJ databases">
        <title>Annotated Genome Sequence of Vanrija albida AlHP1.</title>
        <authorList>
            <person name="Herzog R."/>
        </authorList>
    </citation>
    <scope>NUCLEOTIDE SEQUENCE [LARGE SCALE GENOMIC DNA]</scope>
    <source>
        <strain evidence="1 2">AlHP1</strain>
    </source>
</reference>
<protein>
    <submittedName>
        <fullName evidence="1">Uncharacterized protein</fullName>
    </submittedName>
</protein>